<name>A0AAV4NLE7_CAEEX</name>
<reference evidence="1 2" key="1">
    <citation type="submission" date="2021-06" db="EMBL/GenBank/DDBJ databases">
        <title>Caerostris extrusa draft genome.</title>
        <authorList>
            <person name="Kono N."/>
            <person name="Arakawa K."/>
        </authorList>
    </citation>
    <scope>NUCLEOTIDE SEQUENCE [LARGE SCALE GENOMIC DNA]</scope>
</reference>
<dbReference type="AlphaFoldDB" id="A0AAV4NLE7"/>
<gene>
    <name evidence="1" type="ORF">CEXT_360591</name>
</gene>
<dbReference type="EMBL" id="BPLR01003533">
    <property type="protein sequence ID" value="GIX85642.1"/>
    <property type="molecule type" value="Genomic_DNA"/>
</dbReference>
<protein>
    <submittedName>
        <fullName evidence="1">Uncharacterized protein</fullName>
    </submittedName>
</protein>
<comment type="caution">
    <text evidence="1">The sequence shown here is derived from an EMBL/GenBank/DDBJ whole genome shotgun (WGS) entry which is preliminary data.</text>
</comment>
<keyword evidence="2" id="KW-1185">Reference proteome</keyword>
<accession>A0AAV4NLE7</accession>
<evidence type="ECO:0000313" key="1">
    <source>
        <dbReference type="EMBL" id="GIX85642.1"/>
    </source>
</evidence>
<organism evidence="1 2">
    <name type="scientific">Caerostris extrusa</name>
    <name type="common">Bark spider</name>
    <name type="synonym">Caerostris bankana</name>
    <dbReference type="NCBI Taxonomy" id="172846"/>
    <lineage>
        <taxon>Eukaryota</taxon>
        <taxon>Metazoa</taxon>
        <taxon>Ecdysozoa</taxon>
        <taxon>Arthropoda</taxon>
        <taxon>Chelicerata</taxon>
        <taxon>Arachnida</taxon>
        <taxon>Araneae</taxon>
        <taxon>Araneomorphae</taxon>
        <taxon>Entelegynae</taxon>
        <taxon>Araneoidea</taxon>
        <taxon>Araneidae</taxon>
        <taxon>Caerostris</taxon>
    </lineage>
</organism>
<sequence length="69" mass="7749">MFDNALQHWAPPIGSNFSFEVSKEKQQKRAKKPVEVDKKGIKENSKFGSMSKVITEIASSAFDRPLLPV</sequence>
<evidence type="ECO:0000313" key="2">
    <source>
        <dbReference type="Proteomes" id="UP001054945"/>
    </source>
</evidence>
<proteinExistence type="predicted"/>
<dbReference type="Proteomes" id="UP001054945">
    <property type="component" value="Unassembled WGS sequence"/>
</dbReference>